<reference evidence="6 7" key="1">
    <citation type="journal article" date="2016" name="Nat. Commun.">
        <title>Thousands of microbial genomes shed light on interconnected biogeochemical processes in an aquifer system.</title>
        <authorList>
            <person name="Anantharaman K."/>
            <person name="Brown C.T."/>
            <person name="Hug L.A."/>
            <person name="Sharon I."/>
            <person name="Castelle C.J."/>
            <person name="Probst A.J."/>
            <person name="Thomas B.C."/>
            <person name="Singh A."/>
            <person name="Wilkins M.J."/>
            <person name="Karaoz U."/>
            <person name="Brodie E.L."/>
            <person name="Williams K.H."/>
            <person name="Hubbard S.S."/>
            <person name="Banfield J.F."/>
        </authorList>
    </citation>
    <scope>NUCLEOTIDE SEQUENCE [LARGE SCALE GENOMIC DNA]</scope>
</reference>
<dbReference type="Gene3D" id="3.30.70.20">
    <property type="match status" value="1"/>
</dbReference>
<dbReference type="InterPro" id="IPR050572">
    <property type="entry name" value="Fe-S_Ferredoxin"/>
</dbReference>
<dbReference type="AlphaFoldDB" id="A0A1G1XPP7"/>
<keyword evidence="4" id="KW-0411">Iron-sulfur</keyword>
<evidence type="ECO:0000256" key="1">
    <source>
        <dbReference type="ARBA" id="ARBA00022485"/>
    </source>
</evidence>
<keyword evidence="3" id="KW-0408">Iron</keyword>
<dbReference type="GO" id="GO:0051539">
    <property type="term" value="F:4 iron, 4 sulfur cluster binding"/>
    <property type="evidence" value="ECO:0007669"/>
    <property type="project" value="UniProtKB-KW"/>
</dbReference>
<dbReference type="InterPro" id="IPR017900">
    <property type="entry name" value="4Fe4S_Fe_S_CS"/>
</dbReference>
<dbReference type="SUPFAM" id="SSF54862">
    <property type="entry name" value="4Fe-4S ferredoxins"/>
    <property type="match status" value="1"/>
</dbReference>
<dbReference type="PANTHER" id="PTHR43687">
    <property type="entry name" value="ADENYLYLSULFATE REDUCTASE, BETA SUBUNIT"/>
    <property type="match status" value="1"/>
</dbReference>
<dbReference type="Pfam" id="PF12838">
    <property type="entry name" value="Fer4_7"/>
    <property type="match status" value="1"/>
</dbReference>
<evidence type="ECO:0000256" key="2">
    <source>
        <dbReference type="ARBA" id="ARBA00022723"/>
    </source>
</evidence>
<feature type="domain" description="4Fe-4S ferredoxin-type" evidence="5">
    <location>
        <begin position="55"/>
        <end position="86"/>
    </location>
</feature>
<dbReference type="EMBL" id="MHHZ01000011">
    <property type="protein sequence ID" value="OGY41934.1"/>
    <property type="molecule type" value="Genomic_DNA"/>
</dbReference>
<evidence type="ECO:0000259" key="5">
    <source>
        <dbReference type="PROSITE" id="PS51379"/>
    </source>
</evidence>
<dbReference type="PANTHER" id="PTHR43687:SF2">
    <property type="entry name" value="FERREDOXIN 3"/>
    <property type="match status" value="1"/>
</dbReference>
<dbReference type="InterPro" id="IPR017896">
    <property type="entry name" value="4Fe4S_Fe-S-bd"/>
</dbReference>
<name>A0A1G1XPP7_9BACT</name>
<comment type="caution">
    <text evidence="6">The sequence shown here is derived from an EMBL/GenBank/DDBJ whole genome shotgun (WGS) entry which is preliminary data.</text>
</comment>
<feature type="domain" description="4Fe-4S ferredoxin-type" evidence="5">
    <location>
        <begin position="24"/>
        <end position="53"/>
    </location>
</feature>
<accession>A0A1G1XPP7</accession>
<evidence type="ECO:0000313" key="7">
    <source>
        <dbReference type="Proteomes" id="UP000176498"/>
    </source>
</evidence>
<evidence type="ECO:0000256" key="4">
    <source>
        <dbReference type="ARBA" id="ARBA00023014"/>
    </source>
</evidence>
<sequence>MNEQQKQDPKFAKFHGVDRDQIDWYPIIDESKCIGCGMCVTTCGRGVYKFDYENMKSKVANPTNCMVACQTCANLCPAKAITFAEEDRTREKAQKIVSNFQLLLKVKDELEQRKEDLKYN</sequence>
<dbReference type="Proteomes" id="UP000176498">
    <property type="component" value="Unassembled WGS sequence"/>
</dbReference>
<evidence type="ECO:0000313" key="6">
    <source>
        <dbReference type="EMBL" id="OGY41934.1"/>
    </source>
</evidence>
<protein>
    <recommendedName>
        <fullName evidence="5">4Fe-4S ferredoxin-type domain-containing protein</fullName>
    </recommendedName>
</protein>
<organism evidence="6 7">
    <name type="scientific">Candidatus Buchananbacteria bacterium RBG_13_36_9</name>
    <dbReference type="NCBI Taxonomy" id="1797530"/>
    <lineage>
        <taxon>Bacteria</taxon>
        <taxon>Candidatus Buchananiibacteriota</taxon>
    </lineage>
</organism>
<keyword evidence="1" id="KW-0004">4Fe-4S</keyword>
<dbReference type="PROSITE" id="PS00198">
    <property type="entry name" value="4FE4S_FER_1"/>
    <property type="match status" value="1"/>
</dbReference>
<gene>
    <name evidence="6" type="ORF">A2Y82_05070</name>
</gene>
<keyword evidence="2" id="KW-0479">Metal-binding</keyword>
<evidence type="ECO:0000256" key="3">
    <source>
        <dbReference type="ARBA" id="ARBA00023004"/>
    </source>
</evidence>
<proteinExistence type="predicted"/>
<dbReference type="PROSITE" id="PS51379">
    <property type="entry name" value="4FE4S_FER_2"/>
    <property type="match status" value="2"/>
</dbReference>
<dbReference type="GO" id="GO:0046872">
    <property type="term" value="F:metal ion binding"/>
    <property type="evidence" value="ECO:0007669"/>
    <property type="project" value="UniProtKB-KW"/>
</dbReference>